<evidence type="ECO:0000313" key="3">
    <source>
        <dbReference type="Proteomes" id="UP000001603"/>
    </source>
</evidence>
<dbReference type="OrthoDB" id="6119856at2"/>
<gene>
    <name evidence="2" type="ORF">VAS14_13124</name>
</gene>
<dbReference type="Pfam" id="PF05437">
    <property type="entry name" value="AzlD"/>
    <property type="match status" value="1"/>
</dbReference>
<sequence>MTYNMIWVVLITSTIGTFLLRYSFLWLNDKIQFSDTVAEWLKLIPATAIVSLIVPALMASPSVLEGGGGQKLCSLILAILIMWKTRSPTLTLVIGMGTLWFIRWLT</sequence>
<proteinExistence type="predicted"/>
<dbReference type="Proteomes" id="UP000001603">
    <property type="component" value="Unassembled WGS sequence"/>
</dbReference>
<feature type="transmembrane region" description="Helical" evidence="1">
    <location>
        <begin position="40"/>
        <end position="63"/>
    </location>
</feature>
<evidence type="ECO:0000256" key="1">
    <source>
        <dbReference type="SAM" id="Phobius"/>
    </source>
</evidence>
<reference evidence="2 3" key="1">
    <citation type="journal article" date="2009" name="Proc. Natl. Acad. Sci. U.S.A.">
        <title>The genomic basis of trophic strategy in marine bacteria.</title>
        <authorList>
            <person name="Lauro F.M."/>
            <person name="McDougald D."/>
            <person name="Thomas T."/>
            <person name="Williams T.J."/>
            <person name="Egan S."/>
            <person name="Rice S."/>
            <person name="DeMaere M.Z."/>
            <person name="Ting L."/>
            <person name="Ertan H."/>
            <person name="Johnson J."/>
            <person name="Ferriera S."/>
            <person name="Lapidus A."/>
            <person name="Anderson I."/>
            <person name="Kyrpides N."/>
            <person name="Munk A.C."/>
            <person name="Detter C."/>
            <person name="Han C.S."/>
            <person name="Brown M.V."/>
            <person name="Robb F.T."/>
            <person name="Kjelleberg S."/>
            <person name="Cavicchioli R."/>
        </authorList>
    </citation>
    <scope>NUCLEOTIDE SEQUENCE [LARGE SCALE GENOMIC DNA]</scope>
    <source>
        <strain evidence="2 3">S14</strain>
    </source>
</reference>
<keyword evidence="1" id="KW-0472">Membrane</keyword>
<dbReference type="EMBL" id="AAOJ01000001">
    <property type="protein sequence ID" value="EAS66260.1"/>
    <property type="molecule type" value="Genomic_DNA"/>
</dbReference>
<keyword evidence="1" id="KW-1133">Transmembrane helix</keyword>
<dbReference type="InterPro" id="IPR008407">
    <property type="entry name" value="Brnchd-chn_aa_trnsp_AzlD"/>
</dbReference>
<accession>Q1ZV00</accession>
<dbReference type="AlphaFoldDB" id="Q1ZV00"/>
<comment type="caution">
    <text evidence="2">The sequence shown here is derived from an EMBL/GenBank/DDBJ whole genome shotgun (WGS) entry which is preliminary data.</text>
</comment>
<protein>
    <submittedName>
        <fullName evidence="2">Putative conserved inner membrane protein</fullName>
    </submittedName>
</protein>
<feature type="transmembrane region" description="Helical" evidence="1">
    <location>
        <begin position="6"/>
        <end position="28"/>
    </location>
</feature>
<organism evidence="2 3">
    <name type="scientific">Photobacterium angustum (strain S14 / CCUG 15956)</name>
    <name type="common">Vibrio sp. (strain S14 / CCUG 15956)</name>
    <dbReference type="NCBI Taxonomy" id="314292"/>
    <lineage>
        <taxon>Bacteria</taxon>
        <taxon>Pseudomonadati</taxon>
        <taxon>Pseudomonadota</taxon>
        <taxon>Gammaproteobacteria</taxon>
        <taxon>Vibrionales</taxon>
        <taxon>Vibrionaceae</taxon>
        <taxon>Photobacterium</taxon>
    </lineage>
</organism>
<evidence type="ECO:0000313" key="2">
    <source>
        <dbReference type="EMBL" id="EAS66260.1"/>
    </source>
</evidence>
<dbReference type="HOGENOM" id="CLU_157896_1_0_6"/>
<dbReference type="RefSeq" id="WP_005365669.1">
    <property type="nucleotide sequence ID" value="NZ_CH902599.1"/>
</dbReference>
<name>Q1ZV00_PHOAS</name>
<feature type="transmembrane region" description="Helical" evidence="1">
    <location>
        <begin position="75"/>
        <end position="102"/>
    </location>
</feature>
<keyword evidence="1" id="KW-0812">Transmembrane</keyword>